<proteinExistence type="inferred from homology"/>
<dbReference type="InterPro" id="IPR007551">
    <property type="entry name" value="YajQ/Smlt4090-like"/>
</dbReference>
<dbReference type="GO" id="GO:0005829">
    <property type="term" value="C:cytosol"/>
    <property type="evidence" value="ECO:0007669"/>
    <property type="project" value="TreeGrafter"/>
</dbReference>
<dbReference type="Proteomes" id="UP000184526">
    <property type="component" value="Unassembled WGS sequence"/>
</dbReference>
<organism evidence="4 5">
    <name type="scientific">Clostridium collagenovorans DSM 3089</name>
    <dbReference type="NCBI Taxonomy" id="1121306"/>
    <lineage>
        <taxon>Bacteria</taxon>
        <taxon>Bacillati</taxon>
        <taxon>Bacillota</taxon>
        <taxon>Clostridia</taxon>
        <taxon>Eubacteriales</taxon>
        <taxon>Clostridiaceae</taxon>
        <taxon>Clostridium</taxon>
    </lineage>
</organism>
<comment type="function">
    <text evidence="3">Nucleotide-binding protein.</text>
</comment>
<accession>A0A1M5TS40</accession>
<dbReference type="InterPro" id="IPR036183">
    <property type="entry name" value="YajQ-like_sf"/>
</dbReference>
<dbReference type="Gene3D" id="3.30.70.990">
    <property type="entry name" value="YajQ-like, domain 2"/>
    <property type="match status" value="1"/>
</dbReference>
<comment type="similarity">
    <text evidence="2 3">Belongs to the YajQ family.</text>
</comment>
<evidence type="ECO:0000256" key="3">
    <source>
        <dbReference type="HAMAP-Rule" id="MF_00632"/>
    </source>
</evidence>
<dbReference type="InterPro" id="IPR035570">
    <property type="entry name" value="UPF0234_N"/>
</dbReference>
<dbReference type="HAMAP" id="MF_00632">
    <property type="entry name" value="UPF0234"/>
    <property type="match status" value="1"/>
</dbReference>
<dbReference type="PANTHER" id="PTHR30476:SF0">
    <property type="entry name" value="UPF0234 PROTEIN YAJQ"/>
    <property type="match status" value="1"/>
</dbReference>
<keyword evidence="1 3" id="KW-0547">Nucleotide-binding</keyword>
<dbReference type="AlphaFoldDB" id="A0A1M5TS40"/>
<reference evidence="4 5" key="1">
    <citation type="submission" date="2016-11" db="EMBL/GenBank/DDBJ databases">
        <authorList>
            <person name="Jaros S."/>
            <person name="Januszkiewicz K."/>
            <person name="Wedrychowicz H."/>
        </authorList>
    </citation>
    <scope>NUCLEOTIDE SEQUENCE [LARGE SCALE GENOMIC DNA]</scope>
    <source>
        <strain evidence="4 5">DSM 3089</strain>
    </source>
</reference>
<dbReference type="GO" id="GO:0000166">
    <property type="term" value="F:nucleotide binding"/>
    <property type="evidence" value="ECO:0007669"/>
    <property type="project" value="UniProtKB-UniRule"/>
</dbReference>
<gene>
    <name evidence="4" type="ORF">SAMN02745196_00692</name>
</gene>
<sequence>MASTYSFDVVSQVDMQEVDNAINQSMKEIGNRYDFKGCKAEIELNGSEIKLLAEDDYKLTAMKEVLSSKLFKRGISPKAISYAKKEDASLGTVRQNATLVNGLSKDQCKVVTQLIKNSKLKVQAQINDDKVKVTSKDKDILQECIQLLKAEDFEFPIQFNNYR</sequence>
<evidence type="ECO:0000256" key="1">
    <source>
        <dbReference type="ARBA" id="ARBA00022741"/>
    </source>
</evidence>
<dbReference type="PANTHER" id="PTHR30476">
    <property type="entry name" value="UPF0234 PROTEIN YAJQ"/>
    <property type="match status" value="1"/>
</dbReference>
<dbReference type="SUPFAM" id="SSF89963">
    <property type="entry name" value="YajQ-like"/>
    <property type="match status" value="2"/>
</dbReference>
<dbReference type="STRING" id="1121306.SAMN02745196_00692"/>
<evidence type="ECO:0000256" key="2">
    <source>
        <dbReference type="ARBA" id="ARBA00093450"/>
    </source>
</evidence>
<dbReference type="Gene3D" id="3.30.70.860">
    <property type="match status" value="1"/>
</dbReference>
<dbReference type="EMBL" id="FQXP01000003">
    <property type="protein sequence ID" value="SHH53488.1"/>
    <property type="molecule type" value="Genomic_DNA"/>
</dbReference>
<evidence type="ECO:0000313" key="5">
    <source>
        <dbReference type="Proteomes" id="UP000184526"/>
    </source>
</evidence>
<protein>
    <recommendedName>
        <fullName evidence="3">Nucleotide-binding protein SAMN02745196_00692</fullName>
    </recommendedName>
</protein>
<dbReference type="InterPro" id="IPR035571">
    <property type="entry name" value="UPF0234-like_C"/>
</dbReference>
<dbReference type="RefSeq" id="WP_072830066.1">
    <property type="nucleotide sequence ID" value="NZ_FQXP01000003.1"/>
</dbReference>
<dbReference type="OrthoDB" id="9801447at2"/>
<name>A0A1M5TS40_9CLOT</name>
<dbReference type="CDD" id="cd11740">
    <property type="entry name" value="YajQ_like"/>
    <property type="match status" value="1"/>
</dbReference>
<dbReference type="NCBIfam" id="NF003819">
    <property type="entry name" value="PRK05412.1"/>
    <property type="match status" value="1"/>
</dbReference>
<keyword evidence="5" id="KW-1185">Reference proteome</keyword>
<dbReference type="Pfam" id="PF04461">
    <property type="entry name" value="YajQ"/>
    <property type="match status" value="1"/>
</dbReference>
<evidence type="ECO:0000313" key="4">
    <source>
        <dbReference type="EMBL" id="SHH53488.1"/>
    </source>
</evidence>